<proteinExistence type="predicted"/>
<dbReference type="PANTHER" id="PTHR37836:SF3">
    <property type="entry name" value="ENDOGLUCANASE"/>
    <property type="match status" value="1"/>
</dbReference>
<dbReference type="EMBL" id="JBEDNP010000023">
    <property type="protein sequence ID" value="MEQ3542081.1"/>
    <property type="molecule type" value="Genomic_DNA"/>
</dbReference>
<feature type="domain" description="Putative collagen-binding" evidence="2">
    <location>
        <begin position="362"/>
        <end position="445"/>
    </location>
</feature>
<sequence>MCARRLGLARPTVSVCAAVAVALSASLLATPTSERAAHRAADNQSSASDPPYLQVDGRFLAADGEPFFWLADTAWAMLGKLSEDETTEYLDVRAEQGFNVVQTVAMFPQAGAESPGDTVDAAAENDEFWDRVEFAIDAAAARDMYLAIHPVWGDKQTGSAITESSARGYGEFLGERFGARDNVTWTLGGDHPADGEEQLWTELAEGLDATGGTQIKTYHPRGDQSSATWFAAADWLDFNMIQGGHCLRYDVRADLVESTYGADPAKPFLDGEPIYEEHPYCWEPEQGFSTALDVRRDAYWSVLGGAAGHTYGHHAVWQFNDGGDGELGARGSWTEALEFPAAGQMRHLRELMESLPFTRGEPDQSVLGSEPGSGAERVVANVASDGSYLLVYSPAGEGFSVDTSVVTGKPKAYWFNPRTGEFDTTKVTKTYSPPTRDEDWLLLVEDTA</sequence>
<dbReference type="RefSeq" id="WP_345651098.1">
    <property type="nucleotide sequence ID" value="NZ_BAABLY010000073.1"/>
</dbReference>
<evidence type="ECO:0000313" key="5">
    <source>
        <dbReference type="Proteomes" id="UP001464923"/>
    </source>
</evidence>
<dbReference type="Pfam" id="PF12904">
    <property type="entry name" value="Collagen_bind_2"/>
    <property type="match status" value="1"/>
</dbReference>
<dbReference type="Gene3D" id="3.20.20.80">
    <property type="entry name" value="Glycosidases"/>
    <property type="match status" value="1"/>
</dbReference>
<accession>A0ABV1K1H7</accession>
<keyword evidence="4" id="KW-0378">Hydrolase</keyword>
<keyword evidence="5" id="KW-1185">Reference proteome</keyword>
<name>A0ABV1K1H7_9PSEU</name>
<dbReference type="InterPro" id="IPR024749">
    <property type="entry name" value="Collagen-bd_put"/>
</dbReference>
<feature type="signal peptide" evidence="1">
    <location>
        <begin position="1"/>
        <end position="29"/>
    </location>
</feature>
<dbReference type="GO" id="GO:0016787">
    <property type="term" value="F:hydrolase activity"/>
    <property type="evidence" value="ECO:0007669"/>
    <property type="project" value="UniProtKB-KW"/>
</dbReference>
<organism evidence="4 5">
    <name type="scientific">Pseudonocardia tropica</name>
    <dbReference type="NCBI Taxonomy" id="681289"/>
    <lineage>
        <taxon>Bacteria</taxon>
        <taxon>Bacillati</taxon>
        <taxon>Actinomycetota</taxon>
        <taxon>Actinomycetes</taxon>
        <taxon>Pseudonocardiales</taxon>
        <taxon>Pseudonocardiaceae</taxon>
        <taxon>Pseudonocardia</taxon>
    </lineage>
</organism>
<keyword evidence="1" id="KW-0732">Signal</keyword>
<evidence type="ECO:0000259" key="2">
    <source>
        <dbReference type="Pfam" id="PF12904"/>
    </source>
</evidence>
<comment type="caution">
    <text evidence="4">The sequence shown here is derived from an EMBL/GenBank/DDBJ whole genome shotgun (WGS) entry which is preliminary data.</text>
</comment>
<feature type="chain" id="PRO_5047182706" evidence="1">
    <location>
        <begin position="30"/>
        <end position="448"/>
    </location>
</feature>
<dbReference type="SUPFAM" id="SSF51445">
    <property type="entry name" value="(Trans)glycosidases"/>
    <property type="match status" value="1"/>
</dbReference>
<feature type="domain" description="Apiosidase-like catalytic" evidence="3">
    <location>
        <begin position="56"/>
        <end position="358"/>
    </location>
</feature>
<gene>
    <name evidence="4" type="ORF">WHI96_25025</name>
</gene>
<dbReference type="InterPro" id="IPR025277">
    <property type="entry name" value="Apiosidase-like_cat_dom"/>
</dbReference>
<protein>
    <submittedName>
        <fullName evidence="4">Glycoside hydrolase family 140 protein</fullName>
    </submittedName>
</protein>
<dbReference type="InterPro" id="IPR017853">
    <property type="entry name" value="GH"/>
</dbReference>
<dbReference type="Pfam" id="PF13204">
    <property type="entry name" value="Apiosidase"/>
    <property type="match status" value="1"/>
</dbReference>
<reference evidence="4 5" key="1">
    <citation type="submission" date="2024-03" db="EMBL/GenBank/DDBJ databases">
        <title>Draft genome sequence of Pseudonocardia tropica JCM 19149.</title>
        <authorList>
            <person name="Butdee W."/>
            <person name="Duangmal K."/>
        </authorList>
    </citation>
    <scope>NUCLEOTIDE SEQUENCE [LARGE SCALE GENOMIC DNA]</scope>
    <source>
        <strain evidence="4 5">JCM 19149</strain>
    </source>
</reference>
<evidence type="ECO:0000256" key="1">
    <source>
        <dbReference type="SAM" id="SignalP"/>
    </source>
</evidence>
<evidence type="ECO:0000259" key="3">
    <source>
        <dbReference type="Pfam" id="PF13204"/>
    </source>
</evidence>
<dbReference type="PANTHER" id="PTHR37836">
    <property type="entry name" value="LMO1036 PROTEIN"/>
    <property type="match status" value="1"/>
</dbReference>
<evidence type="ECO:0000313" key="4">
    <source>
        <dbReference type="EMBL" id="MEQ3542081.1"/>
    </source>
</evidence>
<dbReference type="Proteomes" id="UP001464923">
    <property type="component" value="Unassembled WGS sequence"/>
</dbReference>